<evidence type="ECO:0000313" key="2">
    <source>
        <dbReference type="Proteomes" id="UP000275368"/>
    </source>
</evidence>
<dbReference type="Proteomes" id="UP000275368">
    <property type="component" value="Chromosome"/>
</dbReference>
<dbReference type="RefSeq" id="WP_125664200.1">
    <property type="nucleotide sequence ID" value="NZ_AP019308.1"/>
</dbReference>
<name>A0A3G9IZ10_9BACL</name>
<keyword evidence="2" id="KW-1185">Reference proteome</keyword>
<evidence type="ECO:0000313" key="1">
    <source>
        <dbReference type="EMBL" id="BBH24167.1"/>
    </source>
</evidence>
<organism evidence="1 2">
    <name type="scientific">Paenibacillus baekrokdamisoli</name>
    <dbReference type="NCBI Taxonomy" id="1712516"/>
    <lineage>
        <taxon>Bacteria</taxon>
        <taxon>Bacillati</taxon>
        <taxon>Bacillota</taxon>
        <taxon>Bacilli</taxon>
        <taxon>Bacillales</taxon>
        <taxon>Paenibacillaceae</taxon>
        <taxon>Paenibacillus</taxon>
    </lineage>
</organism>
<gene>
    <name evidence="1" type="ORF">Back11_55120</name>
</gene>
<sequence>MKRRSKGVKLALAAASLLILLVIVVNVFHGDGHRFSERQQQVAITQNGQMFIVERGHGPGIAEGQMFSRGEEFRHHSHNEGALLGKLAWILLIVGLITFWLYRRVKRFSPRHAPVGPMIEMNVPNIPTRNVDLLDEWEKNINKEEK</sequence>
<dbReference type="EMBL" id="AP019308">
    <property type="protein sequence ID" value="BBH24167.1"/>
    <property type="molecule type" value="Genomic_DNA"/>
</dbReference>
<reference evidence="1 2" key="1">
    <citation type="submission" date="2018-11" db="EMBL/GenBank/DDBJ databases">
        <title>Complete genome sequence of Paenibacillus baekrokdamisoli strain KCTC 33723.</title>
        <authorList>
            <person name="Kang S.W."/>
            <person name="Lee K.C."/>
            <person name="Kim K.K."/>
            <person name="Kim J.S."/>
            <person name="Kim D.S."/>
            <person name="Ko S.H."/>
            <person name="Yang S.H."/>
            <person name="Lee J.S."/>
        </authorList>
    </citation>
    <scope>NUCLEOTIDE SEQUENCE [LARGE SCALE GENOMIC DNA]</scope>
    <source>
        <strain evidence="1 2">KCTC 33723</strain>
    </source>
</reference>
<dbReference type="KEGG" id="pbk:Back11_55120"/>
<dbReference type="OrthoDB" id="2940054at2"/>
<protein>
    <submittedName>
        <fullName evidence="1">Uncharacterized protein</fullName>
    </submittedName>
</protein>
<accession>A0A3G9IZ10</accession>
<dbReference type="AlphaFoldDB" id="A0A3G9IZ10"/>
<proteinExistence type="predicted"/>